<dbReference type="Proteomes" id="UP000483802">
    <property type="component" value="Unassembled WGS sequence"/>
</dbReference>
<evidence type="ECO:0000256" key="1">
    <source>
        <dbReference type="SAM" id="MobiDB-lite"/>
    </source>
</evidence>
<dbReference type="Pfam" id="PF14013">
    <property type="entry name" value="MT0933_antitox"/>
    <property type="match status" value="1"/>
</dbReference>
<comment type="caution">
    <text evidence="2">The sequence shown here is derived from an EMBL/GenBank/DDBJ whole genome shotgun (WGS) entry which is preliminary data.</text>
</comment>
<dbReference type="EMBL" id="WPNZ01000002">
    <property type="protein sequence ID" value="MVO84040.1"/>
    <property type="molecule type" value="Genomic_DNA"/>
</dbReference>
<feature type="compositionally biased region" description="Basic and acidic residues" evidence="1">
    <location>
        <begin position="45"/>
        <end position="57"/>
    </location>
</feature>
<reference evidence="2 3" key="1">
    <citation type="submission" date="2019-11" db="EMBL/GenBank/DDBJ databases">
        <title>Streptomyces typhae sp. nov., a novel endophytic actinomycete isolated from the root of cattail pollen (Typha angustifolia L.).</title>
        <authorList>
            <person name="Peng C."/>
        </authorList>
    </citation>
    <scope>NUCLEOTIDE SEQUENCE [LARGE SCALE GENOMIC DNA]</scope>
    <source>
        <strain evidence="3">p1417</strain>
    </source>
</reference>
<name>A0A6L6WPS4_9ACTN</name>
<sequence length="57" mass="6407">MGIFGSFKDNVKDKAKDVSDAAEEEINEKTGGKYEDKVNSIQEQVEDKLGMDRDKPE</sequence>
<organism evidence="2 3">
    <name type="scientific">Streptomyces typhae</name>
    <dbReference type="NCBI Taxonomy" id="2681492"/>
    <lineage>
        <taxon>Bacteria</taxon>
        <taxon>Bacillati</taxon>
        <taxon>Actinomycetota</taxon>
        <taxon>Actinomycetes</taxon>
        <taxon>Kitasatosporales</taxon>
        <taxon>Streptomycetaceae</taxon>
        <taxon>Streptomyces</taxon>
    </lineage>
</organism>
<keyword evidence="3" id="KW-1185">Reference proteome</keyword>
<evidence type="ECO:0000313" key="3">
    <source>
        <dbReference type="Proteomes" id="UP000483802"/>
    </source>
</evidence>
<dbReference type="InterPro" id="IPR028037">
    <property type="entry name" value="Antitoxin_Rv0909/MT0933"/>
</dbReference>
<feature type="compositionally biased region" description="Basic and acidic residues" evidence="1">
    <location>
        <begin position="27"/>
        <end position="38"/>
    </location>
</feature>
<dbReference type="RefSeq" id="WP_157164332.1">
    <property type="nucleotide sequence ID" value="NZ_WPNZ01000002.1"/>
</dbReference>
<dbReference type="AlphaFoldDB" id="A0A6L6WPS4"/>
<protein>
    <submittedName>
        <fullName evidence="2">Antitoxin</fullName>
    </submittedName>
</protein>
<feature type="compositionally biased region" description="Basic and acidic residues" evidence="1">
    <location>
        <begin position="9"/>
        <end position="19"/>
    </location>
</feature>
<gene>
    <name evidence="2" type="ORF">GPA10_04465</name>
</gene>
<proteinExistence type="predicted"/>
<feature type="region of interest" description="Disordered" evidence="1">
    <location>
        <begin position="1"/>
        <end position="57"/>
    </location>
</feature>
<accession>A0A6L6WPS4</accession>
<evidence type="ECO:0000313" key="2">
    <source>
        <dbReference type="EMBL" id="MVO84040.1"/>
    </source>
</evidence>